<dbReference type="SUPFAM" id="SSF55120">
    <property type="entry name" value="Pseudouridine synthase"/>
    <property type="match status" value="1"/>
</dbReference>
<dbReference type="Gene3D" id="3.30.2350.10">
    <property type="entry name" value="Pseudouridine synthase"/>
    <property type="match status" value="1"/>
</dbReference>
<dbReference type="InterPro" id="IPR006224">
    <property type="entry name" value="PsdUridine_synth_RluA-like_CS"/>
</dbReference>
<evidence type="ECO:0000259" key="3">
    <source>
        <dbReference type="Pfam" id="PF00849"/>
    </source>
</evidence>
<dbReference type="OrthoDB" id="424794at2759"/>
<feature type="domain" description="Pseudouridine synthase RsuA/RluA-like" evidence="3">
    <location>
        <begin position="146"/>
        <end position="291"/>
    </location>
</feature>
<comment type="caution">
    <text evidence="4">The sequence shown here is derived from an EMBL/GenBank/DDBJ whole genome shotgun (WGS) entry which is preliminary data.</text>
</comment>
<keyword evidence="2" id="KW-0413">Isomerase</keyword>
<organism evidence="4 5">
    <name type="scientific">Basidiobolus meristosporus CBS 931.73</name>
    <dbReference type="NCBI Taxonomy" id="1314790"/>
    <lineage>
        <taxon>Eukaryota</taxon>
        <taxon>Fungi</taxon>
        <taxon>Fungi incertae sedis</taxon>
        <taxon>Zoopagomycota</taxon>
        <taxon>Entomophthoromycotina</taxon>
        <taxon>Basidiobolomycetes</taxon>
        <taxon>Basidiobolales</taxon>
        <taxon>Basidiobolaceae</taxon>
        <taxon>Basidiobolus</taxon>
    </lineage>
</organism>
<dbReference type="InterPro" id="IPR050188">
    <property type="entry name" value="RluA_PseudoU_synthase"/>
</dbReference>
<proteinExistence type="inferred from homology"/>
<dbReference type="EC" id="5.4.99.-" evidence="2"/>
<evidence type="ECO:0000313" key="5">
    <source>
        <dbReference type="Proteomes" id="UP000193498"/>
    </source>
</evidence>
<dbReference type="GO" id="GO:0009982">
    <property type="term" value="F:pseudouridine synthase activity"/>
    <property type="evidence" value="ECO:0007669"/>
    <property type="project" value="InterPro"/>
</dbReference>
<evidence type="ECO:0000313" key="4">
    <source>
        <dbReference type="EMBL" id="ORY02882.1"/>
    </source>
</evidence>
<dbReference type="STRING" id="1314790.A0A1Y1YXX9"/>
<dbReference type="InterPro" id="IPR006225">
    <property type="entry name" value="PsdUridine_synth_RluC/D"/>
</dbReference>
<dbReference type="PANTHER" id="PTHR21600:SF40">
    <property type="entry name" value="PSEUDOURIDYLATE SYNTHASE RPUSD2"/>
    <property type="match status" value="1"/>
</dbReference>
<dbReference type="GO" id="GO:0000455">
    <property type="term" value="P:enzyme-directed rRNA pseudouridine synthesis"/>
    <property type="evidence" value="ECO:0007669"/>
    <property type="project" value="TreeGrafter"/>
</dbReference>
<dbReference type="CDD" id="cd02557">
    <property type="entry name" value="PseudoU_synth_ScRIB2"/>
    <property type="match status" value="1"/>
</dbReference>
<dbReference type="GO" id="GO:0003723">
    <property type="term" value="F:RNA binding"/>
    <property type="evidence" value="ECO:0007669"/>
    <property type="project" value="InterPro"/>
</dbReference>
<dbReference type="InterPro" id="IPR006145">
    <property type="entry name" value="PsdUridine_synth_RsuA/RluA"/>
</dbReference>
<dbReference type="Pfam" id="PF00849">
    <property type="entry name" value="PseudoU_synth_2"/>
    <property type="match status" value="1"/>
</dbReference>
<keyword evidence="5" id="KW-1185">Reference proteome</keyword>
<dbReference type="InParanoid" id="A0A1Y1YXX9"/>
<dbReference type="PANTHER" id="PTHR21600">
    <property type="entry name" value="MITOCHONDRIAL RNA PSEUDOURIDINE SYNTHASE"/>
    <property type="match status" value="1"/>
</dbReference>
<accession>A0A1Y1YXX9</accession>
<dbReference type="EMBL" id="MCFE01000052">
    <property type="protein sequence ID" value="ORY02882.1"/>
    <property type="molecule type" value="Genomic_DNA"/>
</dbReference>
<comment type="similarity">
    <text evidence="2">Belongs to the pseudouridine synthase RluA family.</text>
</comment>
<gene>
    <name evidence="4" type="ORF">K493DRAFT_77324</name>
</gene>
<name>A0A1Y1YXX9_9FUNG</name>
<evidence type="ECO:0000256" key="2">
    <source>
        <dbReference type="RuleBase" id="RU362028"/>
    </source>
</evidence>
<reference evidence="4 5" key="1">
    <citation type="submission" date="2016-07" db="EMBL/GenBank/DDBJ databases">
        <title>Pervasive Adenine N6-methylation of Active Genes in Fungi.</title>
        <authorList>
            <consortium name="DOE Joint Genome Institute"/>
            <person name="Mondo S.J."/>
            <person name="Dannebaum R.O."/>
            <person name="Kuo R.C."/>
            <person name="Labutti K."/>
            <person name="Haridas S."/>
            <person name="Kuo A."/>
            <person name="Salamov A."/>
            <person name="Ahrendt S.R."/>
            <person name="Lipzen A."/>
            <person name="Sullivan W."/>
            <person name="Andreopoulos W.B."/>
            <person name="Clum A."/>
            <person name="Lindquist E."/>
            <person name="Daum C."/>
            <person name="Ramamoorthy G.K."/>
            <person name="Gryganskyi A."/>
            <person name="Culley D."/>
            <person name="Magnuson J.K."/>
            <person name="James T.Y."/>
            <person name="O'Malley M.A."/>
            <person name="Stajich J.E."/>
            <person name="Spatafora J.W."/>
            <person name="Visel A."/>
            <person name="Grigoriev I.V."/>
        </authorList>
    </citation>
    <scope>NUCLEOTIDE SEQUENCE [LARGE SCALE GENOMIC DNA]</scope>
    <source>
        <strain evidence="4 5">CBS 931.73</strain>
    </source>
</reference>
<dbReference type="AlphaFoldDB" id="A0A1Y1YXX9"/>
<dbReference type="Proteomes" id="UP000193498">
    <property type="component" value="Unassembled WGS sequence"/>
</dbReference>
<sequence length="377" mass="43092">MLRKVSQRLNTRGLLHGDRNHLAQLRKFGISTSITDLPAEPYDNVEYYFENGFRKVKPYGFTYLVRTKAKWFGKTLPEVMCSGLSNKYTKETVSWAMNVGRITVNEEMVSPEYKLKLGDNITSHDIHRHEPAIPNRAIKFIHEGTNFVVVDKPHGMPVHPNGTYNYNTLLRILQKENGLSHAMNPIHRLDGLTAGVLILGQLSGDKSLQKTFTENVSEKEYICRVQGRFPDEEVVCEAPIEVQKFPFRSVVSETGKPSITTFNRISFDGNSSLVSCKLQTGRMHQIRVHLAFLGYPIANDPLYNLEYRRENNNSPYKDLSKLPTNAFPSPENPCQMCLHPPPDPNADRMILWLKAVRYAGLDWKFEAEWPEWALTPT</sequence>
<comment type="catalytic activity">
    <reaction evidence="2">
        <text>a uridine in RNA = a pseudouridine in RNA</text>
        <dbReference type="Rhea" id="RHEA:48348"/>
        <dbReference type="Rhea" id="RHEA-COMP:12068"/>
        <dbReference type="Rhea" id="RHEA-COMP:12069"/>
        <dbReference type="ChEBI" id="CHEBI:65314"/>
        <dbReference type="ChEBI" id="CHEBI:65315"/>
    </reaction>
</comment>
<feature type="active site" evidence="1">
    <location>
        <position position="190"/>
    </location>
</feature>
<comment type="function">
    <text evidence="2">Responsible for synthesis of pseudouridine from uracil.</text>
</comment>
<dbReference type="PROSITE" id="PS01129">
    <property type="entry name" value="PSI_RLU"/>
    <property type="match status" value="1"/>
</dbReference>
<evidence type="ECO:0000256" key="1">
    <source>
        <dbReference type="PIRSR" id="PIRSR606225-1"/>
    </source>
</evidence>
<dbReference type="InterPro" id="IPR020103">
    <property type="entry name" value="PsdUridine_synth_cat_dom_sf"/>
</dbReference>
<dbReference type="NCBIfam" id="TIGR00005">
    <property type="entry name" value="rluA_subfam"/>
    <property type="match status" value="1"/>
</dbReference>
<protein>
    <recommendedName>
        <fullName evidence="2">Pseudouridine synthase</fullName>
        <ecNumber evidence="2">5.4.99.-</ecNumber>
    </recommendedName>
</protein>